<proteinExistence type="predicted"/>
<feature type="region of interest" description="Disordered" evidence="1">
    <location>
        <begin position="205"/>
        <end position="252"/>
    </location>
</feature>
<feature type="region of interest" description="Disordered" evidence="1">
    <location>
        <begin position="41"/>
        <end position="120"/>
    </location>
</feature>
<accession>A0A8B7U7J4</accession>
<name>A0A8B7U7J4_CASCN</name>
<feature type="compositionally biased region" description="Low complexity" evidence="1">
    <location>
        <begin position="219"/>
        <end position="228"/>
    </location>
</feature>
<feature type="compositionally biased region" description="Low complexity" evidence="1">
    <location>
        <begin position="60"/>
        <end position="72"/>
    </location>
</feature>
<evidence type="ECO:0000256" key="1">
    <source>
        <dbReference type="SAM" id="MobiDB-lite"/>
    </source>
</evidence>
<dbReference type="RefSeq" id="XP_020013725.1">
    <property type="nucleotide sequence ID" value="XM_020158136.1"/>
</dbReference>
<sequence length="252" mass="25833">MTPLANMLLKVHDFPKKLLRGTKLWGAVSLQTQRGQSTFRAAAGLPGPSAHPGNFTISSRRATAQARAGTRTAEPREGSRTLTSPQIHKPLRRGPPACQLPPACPPGVSPPQPSGRRGTIKAGVVERSSKCGARRPAVAVRLGDVPSSQLLTDPARMAAPGPHGYSSLAGNSESGRAGERPRPMLPGARGRTVGRLPLRCDLSPTGTASVSAAPPLLPPRGAARLGRTAGVGAGSGARAVPEPPASRADSPA</sequence>
<feature type="region of interest" description="Disordered" evidence="1">
    <location>
        <begin position="152"/>
        <end position="192"/>
    </location>
</feature>
<reference evidence="2" key="1">
    <citation type="submission" date="2025-08" db="UniProtKB">
        <authorList>
            <consortium name="RefSeq"/>
        </authorList>
    </citation>
    <scope>IDENTIFICATION</scope>
    <source>
        <tissue evidence="2">Leukocyte</tissue>
    </source>
</reference>
<dbReference type="KEGG" id="ccan:109682728"/>
<dbReference type="AlphaFoldDB" id="A0A8B7U7J4"/>
<feature type="compositionally biased region" description="Pro residues" evidence="1">
    <location>
        <begin position="98"/>
        <end position="113"/>
    </location>
</feature>
<evidence type="ECO:0000313" key="2">
    <source>
        <dbReference type="RefSeq" id="XP_020013725.1"/>
    </source>
</evidence>
<protein>
    <submittedName>
        <fullName evidence="2">Uncharacterized protein LOC109682728</fullName>
    </submittedName>
</protein>
<gene>
    <name evidence="2" type="primary">LOC109682728</name>
</gene>
<organism evidence="2">
    <name type="scientific">Castor canadensis</name>
    <name type="common">American beaver</name>
    <dbReference type="NCBI Taxonomy" id="51338"/>
    <lineage>
        <taxon>Eukaryota</taxon>
        <taxon>Metazoa</taxon>
        <taxon>Chordata</taxon>
        <taxon>Craniata</taxon>
        <taxon>Vertebrata</taxon>
        <taxon>Euteleostomi</taxon>
        <taxon>Mammalia</taxon>
        <taxon>Eutheria</taxon>
        <taxon>Euarchontoglires</taxon>
        <taxon>Glires</taxon>
        <taxon>Rodentia</taxon>
        <taxon>Castorimorpha</taxon>
        <taxon>Castoridae</taxon>
        <taxon>Castor</taxon>
    </lineage>
</organism>